<dbReference type="GO" id="GO:0004106">
    <property type="term" value="F:chorismate mutase activity"/>
    <property type="evidence" value="ECO:0007669"/>
    <property type="project" value="UniProtKB-EC"/>
</dbReference>
<dbReference type="Gene3D" id="1.20.59.10">
    <property type="entry name" value="Chorismate mutase"/>
    <property type="match status" value="1"/>
</dbReference>
<evidence type="ECO:0000313" key="4">
    <source>
        <dbReference type="EMBL" id="AOA56931.1"/>
    </source>
</evidence>
<dbReference type="PROSITE" id="PS51168">
    <property type="entry name" value="CHORISMATE_MUT_2"/>
    <property type="match status" value="1"/>
</dbReference>
<organism evidence="4 5">
    <name type="scientific">Acinetobacter larvae</name>
    <dbReference type="NCBI Taxonomy" id="1789224"/>
    <lineage>
        <taxon>Bacteria</taxon>
        <taxon>Pseudomonadati</taxon>
        <taxon>Pseudomonadota</taxon>
        <taxon>Gammaproteobacteria</taxon>
        <taxon>Moraxellales</taxon>
        <taxon>Moraxellaceae</taxon>
        <taxon>Acinetobacter</taxon>
    </lineage>
</organism>
<gene>
    <name evidence="4" type="ORF">BFG52_00190</name>
</gene>
<keyword evidence="5" id="KW-1185">Reference proteome</keyword>
<dbReference type="InterPro" id="IPR051331">
    <property type="entry name" value="Chorismate_mutase-related"/>
</dbReference>
<dbReference type="InterPro" id="IPR002701">
    <property type="entry name" value="CM_II_prokaryot"/>
</dbReference>
<sequence>MEKQKCQSLAEIRQHLDEIDRHMIELIALRQFYVDQVSHFKLDEAAVQAPARVEQVIAAVREYAQQQGLDADWVEQFYRHMIQHFIQRELKQIRP</sequence>
<protein>
    <recommendedName>
        <fullName evidence="1">chorismate mutase</fullName>
        <ecNumber evidence="1">5.4.99.5</ecNumber>
    </recommendedName>
</protein>
<dbReference type="EC" id="5.4.99.5" evidence="1"/>
<dbReference type="GO" id="GO:0046417">
    <property type="term" value="P:chorismate metabolic process"/>
    <property type="evidence" value="ECO:0007669"/>
    <property type="project" value="InterPro"/>
</dbReference>
<proteinExistence type="predicted"/>
<feature type="domain" description="Chorismate mutase" evidence="3">
    <location>
        <begin position="3"/>
        <end position="93"/>
    </location>
</feature>
<dbReference type="AlphaFoldDB" id="A0A1B2LVF9"/>
<accession>A0A1B2LVF9</accession>
<dbReference type="Pfam" id="PF01817">
    <property type="entry name" value="CM_2"/>
    <property type="match status" value="1"/>
</dbReference>
<name>A0A1B2LVF9_9GAMM</name>
<keyword evidence="2" id="KW-0413">Isomerase</keyword>
<dbReference type="InterPro" id="IPR036979">
    <property type="entry name" value="CM_dom_sf"/>
</dbReference>
<dbReference type="OrthoDB" id="3233357at2"/>
<evidence type="ECO:0000256" key="2">
    <source>
        <dbReference type="ARBA" id="ARBA00023235"/>
    </source>
</evidence>
<dbReference type="STRING" id="1789224.BFG52_00190"/>
<dbReference type="SUPFAM" id="SSF48600">
    <property type="entry name" value="Chorismate mutase II"/>
    <property type="match status" value="1"/>
</dbReference>
<dbReference type="EMBL" id="CP016895">
    <property type="protein sequence ID" value="AOA56931.1"/>
    <property type="molecule type" value="Genomic_DNA"/>
</dbReference>
<dbReference type="KEGG" id="ala:BFG52_00190"/>
<dbReference type="PANTHER" id="PTHR38041:SF1">
    <property type="entry name" value="CHORISMATE MUTASE"/>
    <property type="match status" value="1"/>
</dbReference>
<evidence type="ECO:0000259" key="3">
    <source>
        <dbReference type="PROSITE" id="PS51168"/>
    </source>
</evidence>
<dbReference type="PANTHER" id="PTHR38041">
    <property type="entry name" value="CHORISMATE MUTASE"/>
    <property type="match status" value="1"/>
</dbReference>
<evidence type="ECO:0000256" key="1">
    <source>
        <dbReference type="ARBA" id="ARBA00012404"/>
    </source>
</evidence>
<dbReference type="Proteomes" id="UP000093391">
    <property type="component" value="Chromosome"/>
</dbReference>
<evidence type="ECO:0000313" key="5">
    <source>
        <dbReference type="Proteomes" id="UP000093391"/>
    </source>
</evidence>
<dbReference type="GO" id="GO:0009697">
    <property type="term" value="P:salicylic acid biosynthetic process"/>
    <property type="evidence" value="ECO:0007669"/>
    <property type="project" value="TreeGrafter"/>
</dbReference>
<dbReference type="RefSeq" id="WP_067551030.1">
    <property type="nucleotide sequence ID" value="NZ_CP016895.1"/>
</dbReference>
<dbReference type="InterPro" id="IPR036263">
    <property type="entry name" value="Chorismate_II_sf"/>
</dbReference>
<reference evidence="4 5" key="1">
    <citation type="submission" date="2016-08" db="EMBL/GenBank/DDBJ databases">
        <authorList>
            <person name="Seilhamer J.J."/>
        </authorList>
    </citation>
    <scope>NUCLEOTIDE SEQUENCE [LARGE SCALE GENOMIC DNA]</scope>
    <source>
        <strain evidence="4 5">BRTC-1</strain>
    </source>
</reference>
<dbReference type="SMART" id="SM00830">
    <property type="entry name" value="CM_2"/>
    <property type="match status" value="1"/>
</dbReference>